<organism evidence="3">
    <name type="scientific">Leucothrix mucor</name>
    <dbReference type="NCBI Taxonomy" id="45248"/>
    <lineage>
        <taxon>Bacteria</taxon>
        <taxon>Pseudomonadati</taxon>
        <taxon>Pseudomonadota</taxon>
        <taxon>Gammaproteobacteria</taxon>
        <taxon>Thiotrichales</taxon>
        <taxon>Thiotrichaceae</taxon>
        <taxon>Leucothrix</taxon>
    </lineage>
</organism>
<feature type="domain" description="DUF302" evidence="2">
    <location>
        <begin position="61"/>
        <end position="123"/>
    </location>
</feature>
<dbReference type="AlphaFoldDB" id="A0A7V2WVX1"/>
<dbReference type="Proteomes" id="UP000885750">
    <property type="component" value="Unassembled WGS sequence"/>
</dbReference>
<feature type="chain" id="PRO_5031514904" evidence="1">
    <location>
        <begin position="20"/>
        <end position="156"/>
    </location>
</feature>
<name>A0A7V2WVX1_LEUMU</name>
<keyword evidence="1" id="KW-0732">Signal</keyword>
<dbReference type="Gene3D" id="3.30.310.70">
    <property type="entry name" value="TT1751-like domain"/>
    <property type="match status" value="1"/>
</dbReference>
<reference evidence="3" key="1">
    <citation type="journal article" date="2020" name="mSystems">
        <title>Genome- and Community-Level Interaction Insights into Carbon Utilization and Element Cycling Functions of Hydrothermarchaeota in Hydrothermal Sediment.</title>
        <authorList>
            <person name="Zhou Z."/>
            <person name="Liu Y."/>
            <person name="Xu W."/>
            <person name="Pan J."/>
            <person name="Luo Z.H."/>
            <person name="Li M."/>
        </authorList>
    </citation>
    <scope>NUCLEOTIDE SEQUENCE [LARGE SCALE GENOMIC DNA]</scope>
    <source>
        <strain evidence="3">HyVt-493</strain>
    </source>
</reference>
<evidence type="ECO:0000259" key="2">
    <source>
        <dbReference type="Pfam" id="PF03625"/>
    </source>
</evidence>
<dbReference type="PANTHER" id="PTHR38342:SF2">
    <property type="entry name" value="INNER MEMBRANE OR EXPORTED"/>
    <property type="match status" value="1"/>
</dbReference>
<dbReference type="EMBL" id="DRMS01000476">
    <property type="protein sequence ID" value="HFC93636.1"/>
    <property type="molecule type" value="Genomic_DNA"/>
</dbReference>
<dbReference type="PANTHER" id="PTHR38342">
    <property type="entry name" value="SLR5037 PROTEIN"/>
    <property type="match status" value="1"/>
</dbReference>
<dbReference type="Pfam" id="PF03625">
    <property type="entry name" value="DUF302"/>
    <property type="match status" value="1"/>
</dbReference>
<dbReference type="InterPro" id="IPR005180">
    <property type="entry name" value="DUF302"/>
</dbReference>
<dbReference type="CDD" id="cd14797">
    <property type="entry name" value="DUF302"/>
    <property type="match status" value="1"/>
</dbReference>
<evidence type="ECO:0000256" key="1">
    <source>
        <dbReference type="SAM" id="SignalP"/>
    </source>
</evidence>
<proteinExistence type="predicted"/>
<protein>
    <submittedName>
        <fullName evidence="3">DUF302 domain-containing protein</fullName>
    </submittedName>
</protein>
<comment type="caution">
    <text evidence="3">The sequence shown here is derived from an EMBL/GenBank/DDBJ whole genome shotgun (WGS) entry which is preliminary data.</text>
</comment>
<evidence type="ECO:0000313" key="3">
    <source>
        <dbReference type="EMBL" id="HFC93636.1"/>
    </source>
</evidence>
<accession>A0A7V2WVX1</accession>
<dbReference type="InterPro" id="IPR035923">
    <property type="entry name" value="TT1751-like_sf"/>
</dbReference>
<sequence length="156" mass="16979">MKNLFSIILLSLVSLTVFAGSAEDTTKNDVIKKVSPYSVGETMDKFEAIVKKKGFDIFARIDHKKNAQGAKMEMNPAQVLIFGNPKGGTVLMKQDISVALDLPLRVAVYKDADGKVIIAYHNPVAMTAGYNLKEHKVIAKVTKGLDKLTSVAIAKE</sequence>
<feature type="signal peptide" evidence="1">
    <location>
        <begin position="1"/>
        <end position="19"/>
    </location>
</feature>
<gene>
    <name evidence="3" type="ORF">ENJ51_12580</name>
</gene>
<dbReference type="SUPFAM" id="SSF103247">
    <property type="entry name" value="TT1751-like"/>
    <property type="match status" value="1"/>
</dbReference>